<dbReference type="InterPro" id="IPR000089">
    <property type="entry name" value="Biotin_lipoyl"/>
</dbReference>
<dbReference type="AlphaFoldDB" id="A0A918JUF9"/>
<gene>
    <name evidence="2" type="ORF">GCM10007384_17310</name>
</gene>
<sequence length="89" mass="10371">METQEEKIMKELIKMPSAMEEPMRIGDICHLRNSKVKKGDIIIIIESENYYMEIEAPINGLIQYNVEKNQLVMTGDLLCTIDKEQDIRI</sequence>
<dbReference type="Gene3D" id="2.40.50.100">
    <property type="match status" value="1"/>
</dbReference>
<dbReference type="Pfam" id="PF00364">
    <property type="entry name" value="Biotin_lipoyl"/>
    <property type="match status" value="1"/>
</dbReference>
<accession>A0A918JUF9</accession>
<comment type="caution">
    <text evidence="2">The sequence shown here is derived from an EMBL/GenBank/DDBJ whole genome shotgun (WGS) entry which is preliminary data.</text>
</comment>
<reference evidence="2 3" key="1">
    <citation type="journal article" date="2014" name="Int. J. Syst. Evol. Microbiol.">
        <title>Complete genome sequence of Corynebacterium casei LMG S-19264T (=DSM 44701T), isolated from a smear-ripened cheese.</title>
        <authorList>
            <consortium name="US DOE Joint Genome Institute (JGI-PGF)"/>
            <person name="Walter F."/>
            <person name="Albersmeier A."/>
            <person name="Kalinowski J."/>
            <person name="Ruckert C."/>
        </authorList>
    </citation>
    <scope>NUCLEOTIDE SEQUENCE [LARGE SCALE GENOMIC DNA]</scope>
    <source>
        <strain evidence="2 3">KCTC 12285</strain>
    </source>
</reference>
<evidence type="ECO:0000313" key="3">
    <source>
        <dbReference type="Proteomes" id="UP000601108"/>
    </source>
</evidence>
<organism evidence="2 3">
    <name type="scientific">Aquimarina muelleri</name>
    <dbReference type="NCBI Taxonomy" id="279356"/>
    <lineage>
        <taxon>Bacteria</taxon>
        <taxon>Pseudomonadati</taxon>
        <taxon>Bacteroidota</taxon>
        <taxon>Flavobacteriia</taxon>
        <taxon>Flavobacteriales</taxon>
        <taxon>Flavobacteriaceae</taxon>
        <taxon>Aquimarina</taxon>
    </lineage>
</organism>
<name>A0A918JUF9_9FLAO</name>
<proteinExistence type="predicted"/>
<dbReference type="RefSeq" id="WP_035088864.1">
    <property type="nucleotide sequence ID" value="NZ_BMWS01000009.1"/>
</dbReference>
<dbReference type="EMBL" id="BMWS01000009">
    <property type="protein sequence ID" value="GGX16299.1"/>
    <property type="molecule type" value="Genomic_DNA"/>
</dbReference>
<keyword evidence="3" id="KW-1185">Reference proteome</keyword>
<evidence type="ECO:0000313" key="2">
    <source>
        <dbReference type="EMBL" id="GGX16299.1"/>
    </source>
</evidence>
<protein>
    <recommendedName>
        <fullName evidence="1">Lipoyl-binding domain-containing protein</fullName>
    </recommendedName>
</protein>
<dbReference type="InterPro" id="IPR011053">
    <property type="entry name" value="Single_hybrid_motif"/>
</dbReference>
<dbReference type="Proteomes" id="UP000601108">
    <property type="component" value="Unassembled WGS sequence"/>
</dbReference>
<dbReference type="SUPFAM" id="SSF51230">
    <property type="entry name" value="Single hybrid motif"/>
    <property type="match status" value="1"/>
</dbReference>
<evidence type="ECO:0000259" key="1">
    <source>
        <dbReference type="Pfam" id="PF00364"/>
    </source>
</evidence>
<feature type="domain" description="Lipoyl-binding" evidence="1">
    <location>
        <begin position="32"/>
        <end position="81"/>
    </location>
</feature>